<sequence length="76" mass="8779">MFSDTITTKQGLGGTRLKTPILCFQHEPKRVSITKQARFHFGIEDVEVFGEPKMLLPKPLEIKCKRKLILFCVLYI</sequence>
<gene>
    <name evidence="1" type="ORF">MARPO_0035s0148</name>
</gene>
<dbReference type="Gramene" id="Mp6g03690.1">
    <property type="protein sequence ID" value="Mp6g03690.1.cds1"/>
    <property type="gene ID" value="Mp6g03690"/>
</dbReference>
<name>A0A2R6X5K2_MARPO</name>
<dbReference type="EMBL" id="KZ772707">
    <property type="protein sequence ID" value="PTQ41384.1"/>
    <property type="molecule type" value="Genomic_DNA"/>
</dbReference>
<evidence type="ECO:0000313" key="2">
    <source>
        <dbReference type="Proteomes" id="UP000244005"/>
    </source>
</evidence>
<reference evidence="2" key="1">
    <citation type="journal article" date="2017" name="Cell">
        <title>Insights into land plant evolution garnered from the Marchantia polymorpha genome.</title>
        <authorList>
            <person name="Bowman J.L."/>
            <person name="Kohchi T."/>
            <person name="Yamato K.T."/>
            <person name="Jenkins J."/>
            <person name="Shu S."/>
            <person name="Ishizaki K."/>
            <person name="Yamaoka S."/>
            <person name="Nishihama R."/>
            <person name="Nakamura Y."/>
            <person name="Berger F."/>
            <person name="Adam C."/>
            <person name="Aki S.S."/>
            <person name="Althoff F."/>
            <person name="Araki T."/>
            <person name="Arteaga-Vazquez M.A."/>
            <person name="Balasubrmanian S."/>
            <person name="Barry K."/>
            <person name="Bauer D."/>
            <person name="Boehm C.R."/>
            <person name="Briginshaw L."/>
            <person name="Caballero-Perez J."/>
            <person name="Catarino B."/>
            <person name="Chen F."/>
            <person name="Chiyoda S."/>
            <person name="Chovatia M."/>
            <person name="Davies K.M."/>
            <person name="Delmans M."/>
            <person name="Demura T."/>
            <person name="Dierschke T."/>
            <person name="Dolan L."/>
            <person name="Dorantes-Acosta A.E."/>
            <person name="Eklund D.M."/>
            <person name="Florent S.N."/>
            <person name="Flores-Sandoval E."/>
            <person name="Fujiyama A."/>
            <person name="Fukuzawa H."/>
            <person name="Galik B."/>
            <person name="Grimanelli D."/>
            <person name="Grimwood J."/>
            <person name="Grossniklaus U."/>
            <person name="Hamada T."/>
            <person name="Haseloff J."/>
            <person name="Hetherington A.J."/>
            <person name="Higo A."/>
            <person name="Hirakawa Y."/>
            <person name="Hundley H.N."/>
            <person name="Ikeda Y."/>
            <person name="Inoue K."/>
            <person name="Inoue S.I."/>
            <person name="Ishida S."/>
            <person name="Jia Q."/>
            <person name="Kakita M."/>
            <person name="Kanazawa T."/>
            <person name="Kawai Y."/>
            <person name="Kawashima T."/>
            <person name="Kennedy M."/>
            <person name="Kinose K."/>
            <person name="Kinoshita T."/>
            <person name="Kohara Y."/>
            <person name="Koide E."/>
            <person name="Komatsu K."/>
            <person name="Kopischke S."/>
            <person name="Kubo M."/>
            <person name="Kyozuka J."/>
            <person name="Lagercrantz U."/>
            <person name="Lin S.S."/>
            <person name="Lindquist E."/>
            <person name="Lipzen A.M."/>
            <person name="Lu C.W."/>
            <person name="De Luna E."/>
            <person name="Martienssen R.A."/>
            <person name="Minamino N."/>
            <person name="Mizutani M."/>
            <person name="Mizutani M."/>
            <person name="Mochizuki N."/>
            <person name="Monte I."/>
            <person name="Mosher R."/>
            <person name="Nagasaki H."/>
            <person name="Nakagami H."/>
            <person name="Naramoto S."/>
            <person name="Nishitani K."/>
            <person name="Ohtani M."/>
            <person name="Okamoto T."/>
            <person name="Okumura M."/>
            <person name="Phillips J."/>
            <person name="Pollak B."/>
            <person name="Reinders A."/>
            <person name="Rovekamp M."/>
            <person name="Sano R."/>
            <person name="Sawa S."/>
            <person name="Schmid M.W."/>
            <person name="Shirakawa M."/>
            <person name="Solano R."/>
            <person name="Spunde A."/>
            <person name="Suetsugu N."/>
            <person name="Sugano S."/>
            <person name="Sugiyama A."/>
            <person name="Sun R."/>
            <person name="Suzuki Y."/>
            <person name="Takenaka M."/>
            <person name="Takezawa D."/>
            <person name="Tomogane H."/>
            <person name="Tsuzuki M."/>
            <person name="Ueda T."/>
            <person name="Umeda M."/>
            <person name="Ward J.M."/>
            <person name="Watanabe Y."/>
            <person name="Yazaki K."/>
            <person name="Yokoyama R."/>
            <person name="Yoshitake Y."/>
            <person name="Yotsui I."/>
            <person name="Zachgo S."/>
            <person name="Schmutz J."/>
        </authorList>
    </citation>
    <scope>NUCLEOTIDE SEQUENCE [LARGE SCALE GENOMIC DNA]</scope>
    <source>
        <strain evidence="2">Tak-1</strain>
    </source>
</reference>
<accession>A0A2R6X5K2</accession>
<protein>
    <submittedName>
        <fullName evidence="1">Uncharacterized protein</fullName>
    </submittedName>
</protein>
<proteinExistence type="predicted"/>
<organism evidence="1 2">
    <name type="scientific">Marchantia polymorpha</name>
    <name type="common">Common liverwort</name>
    <name type="synonym">Marchantia aquatica</name>
    <dbReference type="NCBI Taxonomy" id="3197"/>
    <lineage>
        <taxon>Eukaryota</taxon>
        <taxon>Viridiplantae</taxon>
        <taxon>Streptophyta</taxon>
        <taxon>Embryophyta</taxon>
        <taxon>Marchantiophyta</taxon>
        <taxon>Marchantiopsida</taxon>
        <taxon>Marchantiidae</taxon>
        <taxon>Marchantiales</taxon>
        <taxon>Marchantiaceae</taxon>
        <taxon>Marchantia</taxon>
    </lineage>
</organism>
<dbReference type="OrthoDB" id="1702147at2759"/>
<dbReference type="Proteomes" id="UP000244005">
    <property type="component" value="Unassembled WGS sequence"/>
</dbReference>
<evidence type="ECO:0000313" key="1">
    <source>
        <dbReference type="EMBL" id="PTQ41384.1"/>
    </source>
</evidence>
<dbReference type="AlphaFoldDB" id="A0A2R6X5K2"/>
<keyword evidence="2" id="KW-1185">Reference proteome</keyword>